<protein>
    <recommendedName>
        <fullName evidence="3">Carboxymuconolactone decarboxylase family protein</fullName>
    </recommendedName>
</protein>
<evidence type="ECO:0000313" key="1">
    <source>
        <dbReference type="EMBL" id="NIA70388.1"/>
    </source>
</evidence>
<name>A0A967EZR6_9PROT</name>
<sequence length="109" mass="12102">MARVRDVEHGLSPDAVSNIRAESIDGFDGVDTLIRDYAVLVTNQFQYIRDRIFKDLRVHFSDAQIIELTLRIALCGFFNRFNDSLQIATEGDAIAEALALGITSDGPTN</sequence>
<evidence type="ECO:0000313" key="2">
    <source>
        <dbReference type="Proteomes" id="UP000761264"/>
    </source>
</evidence>
<gene>
    <name evidence="1" type="ORF">HBA54_17425</name>
</gene>
<accession>A0A967EZR6</accession>
<keyword evidence="2" id="KW-1185">Reference proteome</keyword>
<organism evidence="1 2">
    <name type="scientific">Pelagibius litoralis</name>
    <dbReference type="NCBI Taxonomy" id="374515"/>
    <lineage>
        <taxon>Bacteria</taxon>
        <taxon>Pseudomonadati</taxon>
        <taxon>Pseudomonadota</taxon>
        <taxon>Alphaproteobacteria</taxon>
        <taxon>Rhodospirillales</taxon>
        <taxon>Rhodovibrionaceae</taxon>
        <taxon>Pelagibius</taxon>
    </lineage>
</organism>
<dbReference type="AlphaFoldDB" id="A0A967EZR6"/>
<dbReference type="Proteomes" id="UP000761264">
    <property type="component" value="Unassembled WGS sequence"/>
</dbReference>
<dbReference type="InterPro" id="IPR029032">
    <property type="entry name" value="AhpD-like"/>
</dbReference>
<dbReference type="SUPFAM" id="SSF69118">
    <property type="entry name" value="AhpD-like"/>
    <property type="match status" value="1"/>
</dbReference>
<comment type="caution">
    <text evidence="1">The sequence shown here is derived from an EMBL/GenBank/DDBJ whole genome shotgun (WGS) entry which is preliminary data.</text>
</comment>
<dbReference type="RefSeq" id="WP_167226913.1">
    <property type="nucleotide sequence ID" value="NZ_JAAQPH010000013.1"/>
</dbReference>
<reference evidence="1" key="1">
    <citation type="submission" date="2020-03" db="EMBL/GenBank/DDBJ databases">
        <title>Genome of Pelagibius litoralis DSM 21314T.</title>
        <authorList>
            <person name="Wang G."/>
        </authorList>
    </citation>
    <scope>NUCLEOTIDE SEQUENCE</scope>
    <source>
        <strain evidence="1">DSM 21314</strain>
    </source>
</reference>
<dbReference type="Gene3D" id="1.20.1290.10">
    <property type="entry name" value="AhpD-like"/>
    <property type="match status" value="1"/>
</dbReference>
<dbReference type="EMBL" id="JAAQPH010000013">
    <property type="protein sequence ID" value="NIA70388.1"/>
    <property type="molecule type" value="Genomic_DNA"/>
</dbReference>
<evidence type="ECO:0008006" key="3">
    <source>
        <dbReference type="Google" id="ProtNLM"/>
    </source>
</evidence>
<proteinExistence type="predicted"/>